<keyword evidence="5 7" id="KW-1133">Transmembrane helix</keyword>
<keyword evidence="6 7" id="KW-0472">Membrane</keyword>
<feature type="transmembrane region" description="Helical" evidence="7">
    <location>
        <begin position="170"/>
        <end position="194"/>
    </location>
</feature>
<feature type="transmembrane region" description="Helical" evidence="7">
    <location>
        <begin position="273"/>
        <end position="297"/>
    </location>
</feature>
<dbReference type="Gene3D" id="1.20.1720.10">
    <property type="entry name" value="Multidrug resistance protein D"/>
    <property type="match status" value="1"/>
</dbReference>
<evidence type="ECO:0000259" key="8">
    <source>
        <dbReference type="PROSITE" id="PS50850"/>
    </source>
</evidence>
<dbReference type="Pfam" id="PF07690">
    <property type="entry name" value="MFS_1"/>
    <property type="match status" value="1"/>
</dbReference>
<dbReference type="EMBL" id="QKOE01000002">
    <property type="protein sequence ID" value="PZA17960.1"/>
    <property type="molecule type" value="Genomic_DNA"/>
</dbReference>
<keyword evidence="4 7" id="KW-0812">Transmembrane</keyword>
<evidence type="ECO:0000256" key="7">
    <source>
        <dbReference type="SAM" id="Phobius"/>
    </source>
</evidence>
<dbReference type="CDD" id="cd17321">
    <property type="entry name" value="MFS_MMR_MDR_like"/>
    <property type="match status" value="1"/>
</dbReference>
<dbReference type="AlphaFoldDB" id="A0A323V1R4"/>
<name>A0A323V1R4_9RHOO</name>
<gene>
    <name evidence="9" type="ORF">DNK49_04525</name>
</gene>
<feature type="domain" description="Major facilitator superfamily (MFS) profile" evidence="8">
    <location>
        <begin position="20"/>
        <end position="507"/>
    </location>
</feature>
<evidence type="ECO:0000256" key="5">
    <source>
        <dbReference type="ARBA" id="ARBA00022989"/>
    </source>
</evidence>
<protein>
    <submittedName>
        <fullName evidence="9">MFS transporter</fullName>
    </submittedName>
</protein>
<feature type="transmembrane region" description="Helical" evidence="7">
    <location>
        <begin position="56"/>
        <end position="74"/>
    </location>
</feature>
<keyword evidence="10" id="KW-1185">Reference proteome</keyword>
<dbReference type="Proteomes" id="UP000248259">
    <property type="component" value="Unassembled WGS sequence"/>
</dbReference>
<dbReference type="OrthoDB" id="9807274at2"/>
<reference evidence="9 10" key="1">
    <citation type="submission" date="2018-06" db="EMBL/GenBank/DDBJ databases">
        <title>Azoarcus communis strain SWub3 genome.</title>
        <authorList>
            <person name="Zorraquino Salvo V."/>
            <person name="Toubiana D."/>
            <person name="Blumwald E."/>
        </authorList>
    </citation>
    <scope>NUCLEOTIDE SEQUENCE [LARGE SCALE GENOMIC DNA]</scope>
    <source>
        <strain evidence="9 10">SWub3</strain>
    </source>
</reference>
<dbReference type="InterPro" id="IPR036259">
    <property type="entry name" value="MFS_trans_sf"/>
</dbReference>
<accession>A0A323V1R4</accession>
<feature type="transmembrane region" description="Helical" evidence="7">
    <location>
        <begin position="111"/>
        <end position="132"/>
    </location>
</feature>
<evidence type="ECO:0000313" key="10">
    <source>
        <dbReference type="Proteomes" id="UP000248259"/>
    </source>
</evidence>
<feature type="transmembrane region" description="Helical" evidence="7">
    <location>
        <begin position="21"/>
        <end position="41"/>
    </location>
</feature>
<evidence type="ECO:0000256" key="1">
    <source>
        <dbReference type="ARBA" id="ARBA00004651"/>
    </source>
</evidence>
<evidence type="ECO:0000256" key="2">
    <source>
        <dbReference type="ARBA" id="ARBA00022448"/>
    </source>
</evidence>
<feature type="transmembrane region" description="Helical" evidence="7">
    <location>
        <begin position="410"/>
        <end position="427"/>
    </location>
</feature>
<proteinExistence type="predicted"/>
<dbReference type="PANTHER" id="PTHR42718">
    <property type="entry name" value="MAJOR FACILITATOR SUPERFAMILY MULTIDRUG TRANSPORTER MFSC"/>
    <property type="match status" value="1"/>
</dbReference>
<feature type="transmembrane region" description="Helical" evidence="7">
    <location>
        <begin position="86"/>
        <end position="105"/>
    </location>
</feature>
<dbReference type="InterPro" id="IPR020846">
    <property type="entry name" value="MFS_dom"/>
</dbReference>
<feature type="transmembrane region" description="Helical" evidence="7">
    <location>
        <begin position="339"/>
        <end position="357"/>
    </location>
</feature>
<feature type="transmembrane region" description="Helical" evidence="7">
    <location>
        <begin position="206"/>
        <end position="229"/>
    </location>
</feature>
<keyword evidence="3" id="KW-1003">Cell membrane</keyword>
<dbReference type="InterPro" id="IPR011701">
    <property type="entry name" value="MFS"/>
</dbReference>
<comment type="caution">
    <text evidence="9">The sequence shown here is derived from an EMBL/GenBank/DDBJ whole genome shotgun (WGS) entry which is preliminary data.</text>
</comment>
<feature type="transmembrane region" description="Helical" evidence="7">
    <location>
        <begin position="363"/>
        <end position="389"/>
    </location>
</feature>
<comment type="subcellular location">
    <subcellularLocation>
        <location evidence="1">Cell membrane</location>
        <topology evidence="1">Multi-pass membrane protein</topology>
    </subcellularLocation>
</comment>
<organism evidence="9 10">
    <name type="scientific">Parazoarcus communis SWub3 = DSM 12120</name>
    <dbReference type="NCBI Taxonomy" id="1121029"/>
    <lineage>
        <taxon>Bacteria</taxon>
        <taxon>Pseudomonadati</taxon>
        <taxon>Pseudomonadota</taxon>
        <taxon>Betaproteobacteria</taxon>
        <taxon>Rhodocyclales</taxon>
        <taxon>Zoogloeaceae</taxon>
        <taxon>Parazoarcus</taxon>
    </lineage>
</organism>
<dbReference type="Gene3D" id="1.20.1250.20">
    <property type="entry name" value="MFS general substrate transporter like domains"/>
    <property type="match status" value="1"/>
</dbReference>
<evidence type="ECO:0000256" key="6">
    <source>
        <dbReference type="ARBA" id="ARBA00023136"/>
    </source>
</evidence>
<feature type="transmembrane region" description="Helical" evidence="7">
    <location>
        <begin position="235"/>
        <end position="252"/>
    </location>
</feature>
<feature type="transmembrane region" description="Helical" evidence="7">
    <location>
        <begin position="481"/>
        <end position="503"/>
    </location>
</feature>
<dbReference type="SUPFAM" id="SSF103473">
    <property type="entry name" value="MFS general substrate transporter"/>
    <property type="match status" value="1"/>
</dbReference>
<dbReference type="PROSITE" id="PS50850">
    <property type="entry name" value="MFS"/>
    <property type="match status" value="1"/>
</dbReference>
<keyword evidence="2" id="KW-0813">Transport</keyword>
<feature type="transmembrane region" description="Helical" evidence="7">
    <location>
        <begin position="144"/>
        <end position="164"/>
    </location>
</feature>
<evidence type="ECO:0000256" key="3">
    <source>
        <dbReference type="ARBA" id="ARBA00022475"/>
    </source>
</evidence>
<evidence type="ECO:0000256" key="4">
    <source>
        <dbReference type="ARBA" id="ARBA00022692"/>
    </source>
</evidence>
<sequence length="518" mass="53736">MSSAVSNVSPRPATRREWWGLAVLVLPTLLLALDMTVLHLAAPHLSADLQPSSTELLWILDIYGFMIAGFLITMGTLGDRIGRRRLLLAGAFAFGVASVLAAMSTSASMLIVTRALLGIAGATLMPSTLSLIRNMFHVERERTVAITVWMTGFIVGSAIGPLVGGALLQFFPWGAVFLLGVPVMLVLLIAGPLLLPEFRDEAAGALDLPSALQCVTMMLTVIFGIKSIARDGVSLLAGGAIALGVVIGVLFVRRQRCLAQPMFDLALFANRGFSASVTAMLLTILALSGTWLMIFQYLQGVLGLSPLEAGIVMLPPALMQVAASMWVPRLARRFPPAQLVSAGLLLALPGFVAMMLVGGPASVWLLVGGALLMGVGVMPMMILGTDLVVGAAPPTKTGAAAATSETASELGMALGIAIIGSVGAAVYRRQMLDTLPAELPPMLAAAAVDTLGGALGAVQQLPPPLAEALLNAARNAFSEALHVNAVIGAVIMVATAVIAAVFLRRSPVAVDGQAGRQH</sequence>
<evidence type="ECO:0000313" key="9">
    <source>
        <dbReference type="EMBL" id="PZA17960.1"/>
    </source>
</evidence>
<dbReference type="GO" id="GO:0005886">
    <property type="term" value="C:plasma membrane"/>
    <property type="evidence" value="ECO:0007669"/>
    <property type="project" value="UniProtKB-SubCell"/>
</dbReference>
<dbReference type="GO" id="GO:0022857">
    <property type="term" value="F:transmembrane transporter activity"/>
    <property type="evidence" value="ECO:0007669"/>
    <property type="project" value="InterPro"/>
</dbReference>
<dbReference type="PANTHER" id="PTHR42718:SF47">
    <property type="entry name" value="METHYL VIOLOGEN RESISTANCE PROTEIN SMVA"/>
    <property type="match status" value="1"/>
</dbReference>